<dbReference type="GO" id="GO:0009146">
    <property type="term" value="P:purine nucleoside triphosphate catabolic process"/>
    <property type="evidence" value="ECO:0007669"/>
    <property type="project" value="UniProtKB-UniRule"/>
</dbReference>
<evidence type="ECO:0000256" key="10">
    <source>
        <dbReference type="HAMAP-Rule" id="MF_01405"/>
    </source>
</evidence>
<dbReference type="GO" id="GO:0035870">
    <property type="term" value="F:dITP diphosphatase activity"/>
    <property type="evidence" value="ECO:0007669"/>
    <property type="project" value="UniProtKB-UniRule"/>
</dbReference>
<evidence type="ECO:0000256" key="8">
    <source>
        <dbReference type="ARBA" id="ARBA00051875"/>
    </source>
</evidence>
<dbReference type="EC" id="3.6.1.66" evidence="10"/>
<comment type="catalytic activity">
    <reaction evidence="9 10">
        <text>XTP + H2O = XMP + diphosphate + H(+)</text>
        <dbReference type="Rhea" id="RHEA:28610"/>
        <dbReference type="ChEBI" id="CHEBI:15377"/>
        <dbReference type="ChEBI" id="CHEBI:15378"/>
        <dbReference type="ChEBI" id="CHEBI:33019"/>
        <dbReference type="ChEBI" id="CHEBI:57464"/>
        <dbReference type="ChEBI" id="CHEBI:61314"/>
        <dbReference type="EC" id="3.6.1.66"/>
    </reaction>
</comment>
<evidence type="ECO:0000256" key="5">
    <source>
        <dbReference type="ARBA" id="ARBA00022801"/>
    </source>
</evidence>
<evidence type="ECO:0000256" key="7">
    <source>
        <dbReference type="ARBA" id="ARBA00023080"/>
    </source>
</evidence>
<evidence type="ECO:0000256" key="3">
    <source>
        <dbReference type="ARBA" id="ARBA00022723"/>
    </source>
</evidence>
<dbReference type="InterPro" id="IPR002637">
    <property type="entry name" value="RdgB/HAM1"/>
</dbReference>
<dbReference type="GO" id="GO:0005829">
    <property type="term" value="C:cytosol"/>
    <property type="evidence" value="ECO:0007669"/>
    <property type="project" value="TreeGrafter"/>
</dbReference>
<comment type="catalytic activity">
    <reaction evidence="8 10">
        <text>dITP + H2O = dIMP + diphosphate + H(+)</text>
        <dbReference type="Rhea" id="RHEA:28342"/>
        <dbReference type="ChEBI" id="CHEBI:15377"/>
        <dbReference type="ChEBI" id="CHEBI:15378"/>
        <dbReference type="ChEBI" id="CHEBI:33019"/>
        <dbReference type="ChEBI" id="CHEBI:61194"/>
        <dbReference type="ChEBI" id="CHEBI:61382"/>
        <dbReference type="EC" id="3.6.1.66"/>
    </reaction>
</comment>
<dbReference type="NCBIfam" id="TIGR00042">
    <property type="entry name" value="RdgB/HAM1 family non-canonical purine NTP pyrophosphatase"/>
    <property type="match status" value="1"/>
</dbReference>
<feature type="binding site" evidence="10">
    <location>
        <position position="74"/>
    </location>
    <ligand>
        <name>Mg(2+)</name>
        <dbReference type="ChEBI" id="CHEBI:18420"/>
    </ligand>
</feature>
<dbReference type="SUPFAM" id="SSF52972">
    <property type="entry name" value="ITPase-like"/>
    <property type="match status" value="1"/>
</dbReference>
<feature type="binding site" evidence="10">
    <location>
        <position position="180"/>
    </location>
    <ligand>
        <name>substrate</name>
    </ligand>
</feature>
<dbReference type="GO" id="GO:0009117">
    <property type="term" value="P:nucleotide metabolic process"/>
    <property type="evidence" value="ECO:0007669"/>
    <property type="project" value="UniProtKB-KW"/>
</dbReference>
<feature type="binding site" evidence="10">
    <location>
        <begin position="185"/>
        <end position="186"/>
    </location>
    <ligand>
        <name>substrate</name>
    </ligand>
</feature>
<keyword evidence="7 10" id="KW-0546">Nucleotide metabolism</keyword>
<dbReference type="GO" id="GO:0036222">
    <property type="term" value="F:XTP diphosphatase activity"/>
    <property type="evidence" value="ECO:0007669"/>
    <property type="project" value="UniProtKB-UniRule"/>
</dbReference>
<proteinExistence type="inferred from homology"/>
<dbReference type="FunFam" id="3.90.950.10:FF:000001">
    <property type="entry name" value="dITP/XTP pyrophosphatase"/>
    <property type="match status" value="1"/>
</dbReference>
<dbReference type="PANTHER" id="PTHR11067:SF9">
    <property type="entry name" value="INOSINE TRIPHOSPHATE PYROPHOSPHATASE"/>
    <property type="match status" value="1"/>
</dbReference>
<comment type="subunit">
    <text evidence="2 10">Homodimer.</text>
</comment>
<dbReference type="CDD" id="cd00515">
    <property type="entry name" value="HAM1"/>
    <property type="match status" value="1"/>
</dbReference>
<dbReference type="InterPro" id="IPR020922">
    <property type="entry name" value="dITP/XTP_pyrophosphatase"/>
</dbReference>
<reference evidence="12" key="1">
    <citation type="journal article" date="2020" name="mSystems">
        <title>Genome- and Community-Level Interaction Insights into Carbon Utilization and Element Cycling Functions of Hydrothermarchaeota in Hydrothermal Sediment.</title>
        <authorList>
            <person name="Zhou Z."/>
            <person name="Liu Y."/>
            <person name="Xu W."/>
            <person name="Pan J."/>
            <person name="Luo Z.H."/>
            <person name="Li M."/>
        </authorList>
    </citation>
    <scope>NUCLEOTIDE SEQUENCE [LARGE SCALE GENOMIC DNA]</scope>
    <source>
        <strain evidence="12">SpSt-769</strain>
    </source>
</reference>
<feature type="binding site" evidence="10">
    <location>
        <begin position="157"/>
        <end position="160"/>
    </location>
    <ligand>
        <name>substrate</name>
    </ligand>
</feature>
<gene>
    <name evidence="12" type="ORF">ENV54_02480</name>
</gene>
<feature type="binding site" evidence="10">
    <location>
        <position position="75"/>
    </location>
    <ligand>
        <name>substrate</name>
    </ligand>
</feature>
<comment type="catalytic activity">
    <reaction evidence="10">
        <text>ITP + H2O = IMP + diphosphate + H(+)</text>
        <dbReference type="Rhea" id="RHEA:29399"/>
        <dbReference type="ChEBI" id="CHEBI:15377"/>
        <dbReference type="ChEBI" id="CHEBI:15378"/>
        <dbReference type="ChEBI" id="CHEBI:33019"/>
        <dbReference type="ChEBI" id="CHEBI:58053"/>
        <dbReference type="ChEBI" id="CHEBI:61402"/>
        <dbReference type="EC" id="3.6.1.66"/>
    </reaction>
</comment>
<dbReference type="GO" id="GO:0046872">
    <property type="term" value="F:metal ion binding"/>
    <property type="evidence" value="ECO:0007669"/>
    <property type="project" value="UniProtKB-KW"/>
</dbReference>
<name>A0A7C4AQM8_9BACT</name>
<feature type="binding site" evidence="10">
    <location>
        <begin position="12"/>
        <end position="17"/>
    </location>
    <ligand>
        <name>substrate</name>
    </ligand>
</feature>
<evidence type="ECO:0000256" key="9">
    <source>
        <dbReference type="ARBA" id="ARBA00052017"/>
    </source>
</evidence>
<protein>
    <recommendedName>
        <fullName evidence="10">dITP/XTP pyrophosphatase</fullName>
        <ecNumber evidence="10">3.6.1.66</ecNumber>
    </recommendedName>
    <alternativeName>
        <fullName evidence="10">Non-canonical purine NTP pyrophosphatase</fullName>
    </alternativeName>
    <alternativeName>
        <fullName evidence="10">Non-standard purine NTP pyrophosphatase</fullName>
    </alternativeName>
    <alternativeName>
        <fullName evidence="10">Nucleoside-triphosphate diphosphatase</fullName>
    </alternativeName>
    <alternativeName>
        <fullName evidence="10">Nucleoside-triphosphate pyrophosphatase</fullName>
        <shortName evidence="10">NTPase</shortName>
    </alternativeName>
</protein>
<keyword evidence="5 10" id="KW-0378">Hydrolase</keyword>
<comment type="caution">
    <text evidence="10">Lacks conserved residue(s) required for the propagation of feature annotation.</text>
</comment>
<dbReference type="AlphaFoldDB" id="A0A7C4AQM8"/>
<dbReference type="GO" id="GO:0017111">
    <property type="term" value="F:ribonucleoside triphosphate phosphatase activity"/>
    <property type="evidence" value="ECO:0007669"/>
    <property type="project" value="InterPro"/>
</dbReference>
<evidence type="ECO:0000313" key="12">
    <source>
        <dbReference type="EMBL" id="HGH60148.1"/>
    </source>
</evidence>
<accession>A0A7C4AQM8</accession>
<comment type="cofactor">
    <cofactor evidence="10">
        <name>Mg(2+)</name>
        <dbReference type="ChEBI" id="CHEBI:18420"/>
    </cofactor>
    <text evidence="10">Binds 1 Mg(2+) ion per subunit.</text>
</comment>
<sequence>MTQLPTQMIIATMNQGKLKEVKEALVGLPIQLLSLRDYPLIPEIVEDGLTFTENALKKARAVCQATGLTTLADDSGLCVDALEGRPGVFSARYAGQGASDEENYRKVLEEMKDVPDAMRSAHFVCVLALVEPNGQERIFEGSCQGRITKKPIGNQGFGYDPIFFFEPMGVTFAEIDSAAKSIVSHRGKALRQFAAYIRRARDARI</sequence>
<dbReference type="GO" id="GO:0000166">
    <property type="term" value="F:nucleotide binding"/>
    <property type="evidence" value="ECO:0007669"/>
    <property type="project" value="UniProtKB-KW"/>
</dbReference>
<keyword evidence="4 10" id="KW-0547">Nucleotide-binding</keyword>
<evidence type="ECO:0000256" key="2">
    <source>
        <dbReference type="ARBA" id="ARBA00011738"/>
    </source>
</evidence>
<keyword evidence="6 10" id="KW-0460">Magnesium</keyword>
<comment type="similarity">
    <text evidence="1 10 11">Belongs to the HAM1 NTPase family.</text>
</comment>
<dbReference type="InterPro" id="IPR029001">
    <property type="entry name" value="ITPase-like_fam"/>
</dbReference>
<evidence type="ECO:0000256" key="1">
    <source>
        <dbReference type="ARBA" id="ARBA00008023"/>
    </source>
</evidence>
<evidence type="ECO:0000256" key="11">
    <source>
        <dbReference type="RuleBase" id="RU003781"/>
    </source>
</evidence>
<dbReference type="HAMAP" id="MF_01405">
    <property type="entry name" value="Non_canon_purine_NTPase"/>
    <property type="match status" value="1"/>
</dbReference>
<dbReference type="Pfam" id="PF01725">
    <property type="entry name" value="Ham1p_like"/>
    <property type="match status" value="1"/>
</dbReference>
<feature type="active site" description="Proton acceptor" evidence="10">
    <location>
        <position position="74"/>
    </location>
</feature>
<dbReference type="PANTHER" id="PTHR11067">
    <property type="entry name" value="INOSINE TRIPHOSPHATE PYROPHOSPHATASE/HAM1 PROTEIN"/>
    <property type="match status" value="1"/>
</dbReference>
<evidence type="ECO:0000256" key="4">
    <source>
        <dbReference type="ARBA" id="ARBA00022741"/>
    </source>
</evidence>
<comment type="caution">
    <text evidence="12">The sequence shown here is derived from an EMBL/GenBank/DDBJ whole genome shotgun (WGS) entry which is preliminary data.</text>
</comment>
<comment type="function">
    <text evidence="10">Pyrophosphatase that catalyzes the hydrolysis of nucleoside triphosphates to their monophosphate derivatives, with a high preference for the non-canonical purine nucleotides XTP (xanthosine triphosphate), dITP (deoxyinosine triphosphate) and ITP. Seems to function as a house-cleaning enzyme that removes non-canonical purine nucleotides from the nucleotide pool, thus preventing their incorporation into DNA/RNA and avoiding chromosomal lesions.</text>
</comment>
<dbReference type="NCBIfam" id="NF011397">
    <property type="entry name" value="PRK14822.1"/>
    <property type="match status" value="1"/>
</dbReference>
<evidence type="ECO:0000256" key="6">
    <source>
        <dbReference type="ARBA" id="ARBA00022842"/>
    </source>
</evidence>
<organism evidence="12">
    <name type="scientific">Desulfomonile tiedjei</name>
    <dbReference type="NCBI Taxonomy" id="2358"/>
    <lineage>
        <taxon>Bacteria</taxon>
        <taxon>Pseudomonadati</taxon>
        <taxon>Thermodesulfobacteriota</taxon>
        <taxon>Desulfomonilia</taxon>
        <taxon>Desulfomonilales</taxon>
        <taxon>Desulfomonilaceae</taxon>
        <taxon>Desulfomonile</taxon>
    </lineage>
</organism>
<dbReference type="GO" id="GO:0036220">
    <property type="term" value="F:ITP diphosphatase activity"/>
    <property type="evidence" value="ECO:0007669"/>
    <property type="project" value="UniProtKB-UniRule"/>
</dbReference>
<dbReference type="Gene3D" id="3.90.950.10">
    <property type="match status" value="1"/>
</dbReference>
<dbReference type="EMBL" id="DTGT01000080">
    <property type="protein sequence ID" value="HGH60148.1"/>
    <property type="molecule type" value="Genomic_DNA"/>
</dbReference>
<keyword evidence="3 10" id="KW-0479">Metal-binding</keyword>